<proteinExistence type="predicted"/>
<name>A0A839HJD9_9BURK</name>
<dbReference type="SMART" id="SM00460">
    <property type="entry name" value="TGc"/>
    <property type="match status" value="1"/>
</dbReference>
<reference evidence="3 4" key="1">
    <citation type="submission" date="2020-08" db="EMBL/GenBank/DDBJ databases">
        <title>Aquariorum lacteus gen. nov., sp. nov., a new member of the family Comamonadaceae, isolated from freshwater aquarium.</title>
        <authorList>
            <person name="Chun S.-J."/>
        </authorList>
    </citation>
    <scope>NUCLEOTIDE SEQUENCE [LARGE SCALE GENOMIC DNA]</scope>
    <source>
        <strain evidence="3 4">SJAQ100</strain>
    </source>
</reference>
<dbReference type="InterPro" id="IPR002931">
    <property type="entry name" value="Transglutaminase-like"/>
</dbReference>
<dbReference type="Pfam" id="PF08379">
    <property type="entry name" value="Bact_transglu_N"/>
    <property type="match status" value="1"/>
</dbReference>
<dbReference type="PANTHER" id="PTHR33490:SF7">
    <property type="entry name" value="BLR2979 PROTEIN"/>
    <property type="match status" value="1"/>
</dbReference>
<evidence type="ECO:0000259" key="2">
    <source>
        <dbReference type="SMART" id="SM00460"/>
    </source>
</evidence>
<organism evidence="3 4">
    <name type="scientific">Aquariibacter albus</name>
    <dbReference type="NCBI Taxonomy" id="2759899"/>
    <lineage>
        <taxon>Bacteria</taxon>
        <taxon>Pseudomonadati</taxon>
        <taxon>Pseudomonadota</taxon>
        <taxon>Betaproteobacteria</taxon>
        <taxon>Burkholderiales</taxon>
        <taxon>Sphaerotilaceae</taxon>
        <taxon>Aquariibacter</taxon>
    </lineage>
</organism>
<accession>A0A839HJD9</accession>
<dbReference type="Pfam" id="PF01841">
    <property type="entry name" value="Transglut_core"/>
    <property type="match status" value="1"/>
</dbReference>
<feature type="region of interest" description="Disordered" evidence="1">
    <location>
        <begin position="1"/>
        <end position="29"/>
    </location>
</feature>
<feature type="compositionally biased region" description="Low complexity" evidence="1">
    <location>
        <begin position="15"/>
        <end position="29"/>
    </location>
</feature>
<protein>
    <submittedName>
        <fullName evidence="3">Transglutaminase family protein</fullName>
    </submittedName>
</protein>
<dbReference type="RefSeq" id="WP_182662635.1">
    <property type="nucleotide sequence ID" value="NZ_JACIVI010000001.1"/>
</dbReference>
<dbReference type="SUPFAM" id="SSF54001">
    <property type="entry name" value="Cysteine proteinases"/>
    <property type="match status" value="1"/>
</dbReference>
<dbReference type="EMBL" id="JACIVI010000001">
    <property type="protein sequence ID" value="MBB1161676.1"/>
    <property type="molecule type" value="Genomic_DNA"/>
</dbReference>
<dbReference type="PANTHER" id="PTHR33490">
    <property type="entry name" value="BLR5614 PROTEIN-RELATED"/>
    <property type="match status" value="1"/>
</dbReference>
<dbReference type="AlphaFoldDB" id="A0A839HJD9"/>
<keyword evidence="4" id="KW-1185">Reference proteome</keyword>
<gene>
    <name evidence="3" type="ORF">H4F90_06755</name>
</gene>
<evidence type="ECO:0000256" key="1">
    <source>
        <dbReference type="SAM" id="MobiDB-lite"/>
    </source>
</evidence>
<dbReference type="Proteomes" id="UP000586093">
    <property type="component" value="Unassembled WGS sequence"/>
</dbReference>
<evidence type="ECO:0000313" key="3">
    <source>
        <dbReference type="EMBL" id="MBB1161676.1"/>
    </source>
</evidence>
<dbReference type="InterPro" id="IPR038765">
    <property type="entry name" value="Papain-like_cys_pep_sf"/>
</dbReference>
<comment type="caution">
    <text evidence="3">The sequence shown here is derived from an EMBL/GenBank/DDBJ whole genome shotgun (WGS) entry which is preliminary data.</text>
</comment>
<feature type="domain" description="Transglutaminase-like" evidence="2">
    <location>
        <begin position="230"/>
        <end position="304"/>
    </location>
</feature>
<evidence type="ECO:0000313" key="4">
    <source>
        <dbReference type="Proteomes" id="UP000586093"/>
    </source>
</evidence>
<dbReference type="InterPro" id="IPR013589">
    <property type="entry name" value="Bac_transglu_N"/>
</dbReference>
<dbReference type="Gene3D" id="3.10.620.30">
    <property type="match status" value="1"/>
</dbReference>
<sequence>MTDDLPPEPSPPEAAPAAEAATALPPAARKAAPRVGPVVLEVEHETHYAYASPVDLAQHLAYLRPREDAGLQQLAAHSLSIDPVPNHRIDAPDAWGNPRTHFGLARPHRHLLVRARSRVVLGPAAGACPDHSLAWDDARDLGRYRAPAGLKAPVADPQAPVPDLGLAARYASPMLPPAVLRDAGLRAYTLASFPPGRPVHLGALDLMHRVYRDFRYAPASTEINTPVLDAFARREGVCQDFAHLMIGALRGLGLSARYVSGYLLTEPPPGQEKLQGADASHAWLAVACPQADGSSVWLELDPTNDCVPGTGHVRVATGRDYSDVTPLRGVIRGGSAHTLSVRVSTRLGEIA</sequence>